<dbReference type="PANTHER" id="PTHR43445">
    <property type="entry name" value="UDP-N-ACETYLMURAMATE--L-ALANINE LIGASE-RELATED"/>
    <property type="match status" value="1"/>
</dbReference>
<dbReference type="EC" id="6.3.2.8" evidence="2"/>
<evidence type="ECO:0000313" key="2">
    <source>
        <dbReference type="EMBL" id="VAW44494.1"/>
    </source>
</evidence>
<keyword evidence="2" id="KW-0436">Ligase</keyword>
<accession>A0A3B0WLP2</accession>
<sequence length="170" mass="18618">VDMQAMHKALAEFSGIDRRFNIYTEHSIDGKAITLIDDYAHHPTELAAAIKACKAGWSECRLVMVFQPHRYSRTRDLFDDFADVLNAVDVLVVSEVYPAGEDVISGATANDLCRSIRNRGKLDPVFVQDINAVPEALSHVVEADDVVLMVGAGNIGALIQTMTNKGGHHE</sequence>
<name>A0A3B0WLP2_9ZZZZ</name>
<feature type="domain" description="Mur ligase C-terminal" evidence="1">
    <location>
        <begin position="18"/>
        <end position="153"/>
    </location>
</feature>
<gene>
    <name evidence="2" type="ORF">MNBD_GAMMA02-1712</name>
</gene>
<feature type="non-terminal residue" evidence="2">
    <location>
        <position position="1"/>
    </location>
</feature>
<dbReference type="InterPro" id="IPR004101">
    <property type="entry name" value="Mur_ligase_C"/>
</dbReference>
<dbReference type="InterPro" id="IPR050061">
    <property type="entry name" value="MurCDEF_pg_biosynth"/>
</dbReference>
<proteinExistence type="predicted"/>
<dbReference type="AlphaFoldDB" id="A0A3B0WLP2"/>
<dbReference type="Pfam" id="PF02875">
    <property type="entry name" value="Mur_ligase_C"/>
    <property type="match status" value="1"/>
</dbReference>
<dbReference type="Gene3D" id="3.90.190.20">
    <property type="entry name" value="Mur ligase, C-terminal domain"/>
    <property type="match status" value="1"/>
</dbReference>
<protein>
    <submittedName>
        <fullName evidence="2">UDP-N-acetylmuramate--L-alanine ligase</fullName>
        <ecNumber evidence="2">6.3.2.8</ecNumber>
    </submittedName>
</protein>
<reference evidence="2" key="1">
    <citation type="submission" date="2018-06" db="EMBL/GenBank/DDBJ databases">
        <authorList>
            <person name="Zhirakovskaya E."/>
        </authorList>
    </citation>
    <scope>NUCLEOTIDE SEQUENCE</scope>
</reference>
<dbReference type="GO" id="GO:0008763">
    <property type="term" value="F:UDP-N-acetylmuramate-L-alanine ligase activity"/>
    <property type="evidence" value="ECO:0007669"/>
    <property type="project" value="UniProtKB-EC"/>
</dbReference>
<organism evidence="2">
    <name type="scientific">hydrothermal vent metagenome</name>
    <dbReference type="NCBI Taxonomy" id="652676"/>
    <lineage>
        <taxon>unclassified sequences</taxon>
        <taxon>metagenomes</taxon>
        <taxon>ecological metagenomes</taxon>
    </lineage>
</organism>
<dbReference type="EMBL" id="UOFA01000120">
    <property type="protein sequence ID" value="VAW44494.1"/>
    <property type="molecule type" value="Genomic_DNA"/>
</dbReference>
<evidence type="ECO:0000259" key="1">
    <source>
        <dbReference type="Pfam" id="PF02875"/>
    </source>
</evidence>
<dbReference type="PANTHER" id="PTHR43445:SF3">
    <property type="entry name" value="UDP-N-ACETYLMURAMATE--L-ALANINE LIGASE"/>
    <property type="match status" value="1"/>
</dbReference>
<dbReference type="InterPro" id="IPR036615">
    <property type="entry name" value="Mur_ligase_C_dom_sf"/>
</dbReference>
<dbReference type="SUPFAM" id="SSF53244">
    <property type="entry name" value="MurD-like peptide ligases, peptide-binding domain"/>
    <property type="match status" value="1"/>
</dbReference>